<dbReference type="GO" id="GO:0016491">
    <property type="term" value="F:oxidoreductase activity"/>
    <property type="evidence" value="ECO:0007669"/>
    <property type="project" value="TreeGrafter"/>
</dbReference>
<name>A0A401WDT6_STREY</name>
<dbReference type="Gene3D" id="3.50.50.60">
    <property type="entry name" value="FAD/NAD(P)-binding domain"/>
    <property type="match status" value="1"/>
</dbReference>
<evidence type="ECO:0000313" key="1">
    <source>
        <dbReference type="EMBL" id="GCD47429.1"/>
    </source>
</evidence>
<sequence length="392" mass="41616">MRTDITVIGGGTAGLVAAIACAEAGAAVTLHEAHGSLGGRGRATAAPYVAHEGPHVFYCDGPHWTWLAERGLTGRPVRPSARDLLRVSFVRDGRRTLRPPAGFLRMITVGRSRTAPVDEDFHGWAARHFGEEAARAAAHAIAVVTYDADTGRLSAAFVWELVRRVFAPGVPTVRWVAGGWQAVVDRLAARARQLGVRIELSSRIAALPDSPTIVATELPAARALLGDASLRWESGHCVLLDLAVPRGARDRFLAFDLDAGGFHESYSMQDPAIAPPGMSLFQLDMPVRGGERPADARQRLERFAELTVPGWHDRAVWRRKGTARGRTGALDLPGLTWRDRPAIGRGDGVFLAGDMVAAPGMRGEIAINSAVRAAAGAVRAAGVTGRGTVGAA</sequence>
<dbReference type="PANTHER" id="PTHR42923">
    <property type="entry name" value="PROTOPORPHYRINOGEN OXIDASE"/>
    <property type="match status" value="1"/>
</dbReference>
<proteinExistence type="predicted"/>
<dbReference type="PROSITE" id="PS51257">
    <property type="entry name" value="PROKAR_LIPOPROTEIN"/>
    <property type="match status" value="1"/>
</dbReference>
<organism evidence="1 2">
    <name type="scientific">Streptomyces paromomycinus</name>
    <name type="common">Streptomyces rimosus subsp. paromomycinus</name>
    <dbReference type="NCBI Taxonomy" id="92743"/>
    <lineage>
        <taxon>Bacteria</taxon>
        <taxon>Bacillati</taxon>
        <taxon>Actinomycetota</taxon>
        <taxon>Actinomycetes</taxon>
        <taxon>Kitasatosporales</taxon>
        <taxon>Streptomycetaceae</taxon>
        <taxon>Streptomyces</taxon>
    </lineage>
</organism>
<reference evidence="1 2" key="1">
    <citation type="submission" date="2018-11" db="EMBL/GenBank/DDBJ databases">
        <title>Whole genome sequence of Streptomyces paromomycinus NBRC 15454(T).</title>
        <authorList>
            <person name="Komaki H."/>
            <person name="Tamura T."/>
        </authorList>
    </citation>
    <scope>NUCLEOTIDE SEQUENCE [LARGE SCALE GENOMIC DNA]</scope>
    <source>
        <strain evidence="1 2">NBRC 15454</strain>
    </source>
</reference>
<dbReference type="AlphaFoldDB" id="A0A401WDT6"/>
<comment type="caution">
    <text evidence="1">The sequence shown here is derived from an EMBL/GenBank/DDBJ whole genome shotgun (WGS) entry which is preliminary data.</text>
</comment>
<dbReference type="PRINTS" id="PR00411">
    <property type="entry name" value="PNDRDTASEI"/>
</dbReference>
<dbReference type="Proteomes" id="UP000286746">
    <property type="component" value="Unassembled WGS sequence"/>
</dbReference>
<dbReference type="RefSeq" id="WP_125057548.1">
    <property type="nucleotide sequence ID" value="NZ_BHZD01000001.1"/>
</dbReference>
<evidence type="ECO:0008006" key="3">
    <source>
        <dbReference type="Google" id="ProtNLM"/>
    </source>
</evidence>
<keyword evidence="2" id="KW-1185">Reference proteome</keyword>
<evidence type="ECO:0000313" key="2">
    <source>
        <dbReference type="Proteomes" id="UP000286746"/>
    </source>
</evidence>
<dbReference type="Pfam" id="PF12831">
    <property type="entry name" value="FAD_oxidored"/>
    <property type="match status" value="1"/>
</dbReference>
<accession>A0A401WDT6</accession>
<gene>
    <name evidence="1" type="ORF">GKJPGBOP_07195</name>
</gene>
<dbReference type="InterPro" id="IPR036188">
    <property type="entry name" value="FAD/NAD-bd_sf"/>
</dbReference>
<dbReference type="PRINTS" id="PR00368">
    <property type="entry name" value="FADPNR"/>
</dbReference>
<dbReference type="InterPro" id="IPR050464">
    <property type="entry name" value="Zeta_carotene_desat/Oxidored"/>
</dbReference>
<dbReference type="SUPFAM" id="SSF51905">
    <property type="entry name" value="FAD/NAD(P)-binding domain"/>
    <property type="match status" value="1"/>
</dbReference>
<protein>
    <recommendedName>
        <fullName evidence="3">FAD-dependent oxidoreductase</fullName>
    </recommendedName>
</protein>
<dbReference type="EMBL" id="BHZD01000001">
    <property type="protein sequence ID" value="GCD47429.1"/>
    <property type="molecule type" value="Genomic_DNA"/>
</dbReference>